<dbReference type="EMBL" id="QGGY01000002">
    <property type="protein sequence ID" value="PWJ78152.1"/>
    <property type="molecule type" value="Genomic_DNA"/>
</dbReference>
<dbReference type="Pfam" id="PF16431">
    <property type="entry name" value="DUF5028"/>
    <property type="match status" value="1"/>
</dbReference>
<protein>
    <recommendedName>
        <fullName evidence="3">DUF4352 domain-containing protein</fullName>
    </recommendedName>
</protein>
<evidence type="ECO:0008006" key="3">
    <source>
        <dbReference type="Google" id="ProtNLM"/>
    </source>
</evidence>
<accession>A0AB73T8I7</accession>
<comment type="caution">
    <text evidence="1">The sequence shown here is derived from an EMBL/GenBank/DDBJ whole genome shotgun (WGS) entry which is preliminary data.</text>
</comment>
<reference evidence="1 2" key="1">
    <citation type="submission" date="2018-05" db="EMBL/GenBank/DDBJ databases">
        <authorList>
            <person name="Goeker M."/>
            <person name="Huntemann M."/>
            <person name="Clum A."/>
            <person name="Pillay M."/>
            <person name="Palaniappan K."/>
            <person name="Varghese N."/>
            <person name="Mikhailova N."/>
            <person name="Stamatis D."/>
            <person name="Reddy T."/>
            <person name="Daum C."/>
            <person name="Shapiro N."/>
            <person name="Ivanova N."/>
            <person name="Kyrpides N."/>
            <person name="Woyke T."/>
        </authorList>
    </citation>
    <scope>NUCLEOTIDE SEQUENCE [LARGE SCALE GENOMIC DNA]</scope>
    <source>
        <strain evidence="1 2">DSM 26524</strain>
    </source>
</reference>
<evidence type="ECO:0000313" key="2">
    <source>
        <dbReference type="Proteomes" id="UP000245412"/>
    </source>
</evidence>
<organism evidence="1 2">
    <name type="scientific">Murimonas intestini</name>
    <dbReference type="NCBI Taxonomy" id="1337051"/>
    <lineage>
        <taxon>Bacteria</taxon>
        <taxon>Bacillati</taxon>
        <taxon>Bacillota</taxon>
        <taxon>Clostridia</taxon>
        <taxon>Lachnospirales</taxon>
        <taxon>Lachnospiraceae</taxon>
        <taxon>Murimonas</taxon>
    </lineage>
</organism>
<dbReference type="AlphaFoldDB" id="A0AB73T8I7"/>
<keyword evidence="2" id="KW-1185">Reference proteome</keyword>
<evidence type="ECO:0000313" key="1">
    <source>
        <dbReference type="EMBL" id="PWJ78152.1"/>
    </source>
</evidence>
<dbReference type="Proteomes" id="UP000245412">
    <property type="component" value="Unassembled WGS sequence"/>
</dbReference>
<name>A0AB73T8I7_9FIRM</name>
<dbReference type="InterPro" id="IPR032209">
    <property type="entry name" value="DUF5028"/>
</dbReference>
<sequence>MIMKNKKWLFIVIAAVAILLVFTGYKNANKEIHQPKEEYFDLKNWAETEKDLLFMVEGYNFIEDEEIRNMEGLPDSTMFRVPMKVLCLKIQLKNNCQENIQVNLTKYILESDGWYNSIDQDFNHVLNPENYQLLFTLEPSEMKEMYLPYLLLESHFRKSEWEQIENREFWLTFKLYPEKKMGIFQSDTPLKAAGVFDSLHYC</sequence>
<gene>
    <name evidence="1" type="ORF">C7383_102288</name>
</gene>
<proteinExistence type="predicted"/>